<protein>
    <recommendedName>
        <fullName evidence="4">Ig-like domain-containing protein</fullName>
    </recommendedName>
</protein>
<keyword evidence="3" id="KW-1185">Reference proteome</keyword>
<dbReference type="InterPro" id="IPR036179">
    <property type="entry name" value="Ig-like_dom_sf"/>
</dbReference>
<dbReference type="InParanoid" id="B7PN83"/>
<reference evidence="1 3" key="1">
    <citation type="submission" date="2008-03" db="EMBL/GenBank/DDBJ databases">
        <title>Annotation of Ixodes scapularis.</title>
        <authorList>
            <consortium name="Ixodes scapularis Genome Project Consortium"/>
            <person name="Caler E."/>
            <person name="Hannick L.I."/>
            <person name="Bidwell S."/>
            <person name="Joardar V."/>
            <person name="Thiagarajan M."/>
            <person name="Amedeo P."/>
            <person name="Galinsky K.J."/>
            <person name="Schobel S."/>
            <person name="Inman J."/>
            <person name="Hostetler J."/>
            <person name="Miller J."/>
            <person name="Hammond M."/>
            <person name="Megy K."/>
            <person name="Lawson D."/>
            <person name="Kodira C."/>
            <person name="Sutton G."/>
            <person name="Meyer J."/>
            <person name="Hill C.A."/>
            <person name="Birren B."/>
            <person name="Nene V."/>
            <person name="Collins F."/>
            <person name="Alarcon-Chaidez F."/>
            <person name="Wikel S."/>
            <person name="Strausberg R."/>
        </authorList>
    </citation>
    <scope>NUCLEOTIDE SEQUENCE [LARGE SCALE GENOMIC DNA]</scope>
    <source>
        <strain evidence="3">Wikel</strain>
        <strain evidence="1">Wikel colony</strain>
    </source>
</reference>
<dbReference type="EnsemblMetazoa" id="ISCW006605-RA">
    <property type="protein sequence ID" value="ISCW006605-PA"/>
    <property type="gene ID" value="ISCW006605"/>
</dbReference>
<proteinExistence type="predicted"/>
<sequence length="115" mass="13264">MEIMSLLSVLPHCMSELVPARDDEGASITGRRWFRRGLDGTFTQVALDVHGEVTLNRRYVTSDHALVVRNATETDVGFYVCHDNEEPPDEYRMEYLLDGERSFARKTSSLKWELR</sequence>
<dbReference type="SUPFAM" id="SSF48726">
    <property type="entry name" value="Immunoglobulin"/>
    <property type="match status" value="1"/>
</dbReference>
<evidence type="ECO:0000313" key="1">
    <source>
        <dbReference type="EMBL" id="EEC08055.1"/>
    </source>
</evidence>
<dbReference type="EMBL" id="DS751144">
    <property type="protein sequence ID" value="EEC08055.1"/>
    <property type="molecule type" value="Genomic_DNA"/>
</dbReference>
<evidence type="ECO:0000313" key="2">
    <source>
        <dbReference type="EnsemblMetazoa" id="ISCW006605-PA"/>
    </source>
</evidence>
<evidence type="ECO:0008006" key="4">
    <source>
        <dbReference type="Google" id="ProtNLM"/>
    </source>
</evidence>
<dbReference type="AlphaFoldDB" id="B7PN83"/>
<dbReference type="HOGENOM" id="CLU_2111516_0_0_1"/>
<name>B7PN83_IXOSC</name>
<dbReference type="VEuPathDB" id="VectorBase:ISCW006605"/>
<dbReference type="EMBL" id="ABJB010901084">
    <property type="status" value="NOT_ANNOTATED_CDS"/>
    <property type="molecule type" value="Genomic_DNA"/>
</dbReference>
<dbReference type="Proteomes" id="UP000001555">
    <property type="component" value="Unassembled WGS sequence"/>
</dbReference>
<accession>B7PN83</accession>
<gene>
    <name evidence="1" type="ORF">IscW_ISCW006605</name>
</gene>
<dbReference type="EMBL" id="ABJB010946005">
    <property type="status" value="NOT_ANNOTATED_CDS"/>
    <property type="molecule type" value="Genomic_DNA"/>
</dbReference>
<dbReference type="PaxDb" id="6945-B7PN83"/>
<evidence type="ECO:0000313" key="3">
    <source>
        <dbReference type="Proteomes" id="UP000001555"/>
    </source>
</evidence>
<dbReference type="VEuPathDB" id="VectorBase:ISCI006605"/>
<organism>
    <name type="scientific">Ixodes scapularis</name>
    <name type="common">Black-legged tick</name>
    <name type="synonym">Deer tick</name>
    <dbReference type="NCBI Taxonomy" id="6945"/>
    <lineage>
        <taxon>Eukaryota</taxon>
        <taxon>Metazoa</taxon>
        <taxon>Ecdysozoa</taxon>
        <taxon>Arthropoda</taxon>
        <taxon>Chelicerata</taxon>
        <taxon>Arachnida</taxon>
        <taxon>Acari</taxon>
        <taxon>Parasitiformes</taxon>
        <taxon>Ixodida</taxon>
        <taxon>Ixodoidea</taxon>
        <taxon>Ixodidae</taxon>
        <taxon>Ixodinae</taxon>
        <taxon>Ixodes</taxon>
    </lineage>
</organism>
<reference evidence="2" key="2">
    <citation type="submission" date="2020-05" db="UniProtKB">
        <authorList>
            <consortium name="EnsemblMetazoa"/>
        </authorList>
    </citation>
    <scope>IDENTIFICATION</scope>
    <source>
        <strain evidence="2">wikel</strain>
    </source>
</reference>